<dbReference type="FunFam" id="3.30.420.40:FF:000217">
    <property type="entry name" value="2-hydroxyisocaproyl-CoA dehydratase activator"/>
    <property type="match status" value="1"/>
</dbReference>
<dbReference type="GO" id="GO:0051536">
    <property type="term" value="F:iron-sulfur cluster binding"/>
    <property type="evidence" value="ECO:0007669"/>
    <property type="project" value="UniProtKB-KW"/>
</dbReference>
<dbReference type="Proteomes" id="UP000766246">
    <property type="component" value="Unassembled WGS sequence"/>
</dbReference>
<comment type="caution">
    <text evidence="7">The sequence shown here is derived from an EMBL/GenBank/DDBJ whole genome shotgun (WGS) entry which is preliminary data.</text>
</comment>
<organism evidence="7 8">
    <name type="scientific">Pseudobutyrivibrio ruminis</name>
    <dbReference type="NCBI Taxonomy" id="46206"/>
    <lineage>
        <taxon>Bacteria</taxon>
        <taxon>Bacillati</taxon>
        <taxon>Bacillota</taxon>
        <taxon>Clostridia</taxon>
        <taxon>Lachnospirales</taxon>
        <taxon>Lachnospiraceae</taxon>
        <taxon>Pseudobutyrivibrio</taxon>
    </lineage>
</organism>
<protein>
    <submittedName>
        <fullName evidence="7">CoA activase</fullName>
    </submittedName>
</protein>
<evidence type="ECO:0000256" key="4">
    <source>
        <dbReference type="ARBA" id="ARBA00023004"/>
    </source>
</evidence>
<comment type="subunit">
    <text evidence="2">Homodimer.</text>
</comment>
<evidence type="ECO:0000256" key="2">
    <source>
        <dbReference type="ARBA" id="ARBA00011738"/>
    </source>
</evidence>
<dbReference type="Gene3D" id="3.30.420.40">
    <property type="match status" value="2"/>
</dbReference>
<dbReference type="GO" id="GO:0046872">
    <property type="term" value="F:metal ion binding"/>
    <property type="evidence" value="ECO:0007669"/>
    <property type="project" value="UniProtKB-KW"/>
</dbReference>
<evidence type="ECO:0000256" key="1">
    <source>
        <dbReference type="ARBA" id="ARBA00001966"/>
    </source>
</evidence>
<evidence type="ECO:0000256" key="3">
    <source>
        <dbReference type="ARBA" id="ARBA00022723"/>
    </source>
</evidence>
<dbReference type="SUPFAM" id="SSF53067">
    <property type="entry name" value="Actin-like ATPase domain"/>
    <property type="match status" value="1"/>
</dbReference>
<gene>
    <name evidence="7" type="ORF">E7272_00915</name>
</gene>
<evidence type="ECO:0000313" key="7">
    <source>
        <dbReference type="EMBL" id="MBE5918378.1"/>
    </source>
</evidence>
<name>A0A927YPC9_9FIRM</name>
<dbReference type="EMBL" id="SVER01000002">
    <property type="protein sequence ID" value="MBE5918378.1"/>
    <property type="molecule type" value="Genomic_DNA"/>
</dbReference>
<dbReference type="InterPro" id="IPR051805">
    <property type="entry name" value="Dehydratase_Activator_Redct"/>
</dbReference>
<dbReference type="PANTHER" id="PTHR32329:SF2">
    <property type="entry name" value="BIFUNCTIONAL PROTEIN [INCLUDES 2-HYDROXYACYL-COA DEHYDRATASE (N-TER) AND ITS ACTIVATOR DOMAIN (C_TERM)"/>
    <property type="match status" value="1"/>
</dbReference>
<dbReference type="Pfam" id="PF01869">
    <property type="entry name" value="BcrAD_BadFG"/>
    <property type="match status" value="1"/>
</dbReference>
<feature type="domain" description="ATPase BadF/BadG/BcrA/BcrD type" evidence="6">
    <location>
        <begin position="24"/>
        <end position="275"/>
    </location>
</feature>
<dbReference type="InterPro" id="IPR043129">
    <property type="entry name" value="ATPase_NBD"/>
</dbReference>
<dbReference type="PANTHER" id="PTHR32329">
    <property type="entry name" value="BIFUNCTIONAL PROTEIN [INCLUDES 2-HYDROXYACYL-COA DEHYDRATASE (N-TER) AND ITS ACTIVATOR DOMAIN (C_TERM)-RELATED"/>
    <property type="match status" value="1"/>
</dbReference>
<sequence length="286" mass="30329">MKYKLTDIIDDDFAAELSVVSAAGIDIGSRGAKGVLINNGYLYTVLTASGVSSDETAHELLETLVNEAGISVKEVDFIVGTGYGRVALNFGTIPFKGVTEITCHALGAHYMNRGTRTIIDIGGQDSKAIQVDPENGNVTEFIMNDKCAAGTGRFLEKVAQLLNLDLDELGKCALRSENPAEISSQCVVFAESEVISLKAKGVSKEDIAAGIHLATARRVKGLLRRVGFDNDIVFTGGVSHNQGMVKALETEIGSSITKTKLDSTFAGAFGAAISAVHENKNIQYVI</sequence>
<dbReference type="NCBIfam" id="TIGR00241">
    <property type="entry name" value="CoA_E_activ"/>
    <property type="match status" value="1"/>
</dbReference>
<dbReference type="InterPro" id="IPR008275">
    <property type="entry name" value="CoA_E_activase_dom"/>
</dbReference>
<keyword evidence="4" id="KW-0408">Iron</keyword>
<keyword evidence="5" id="KW-0411">Iron-sulfur</keyword>
<evidence type="ECO:0000256" key="5">
    <source>
        <dbReference type="ARBA" id="ARBA00023014"/>
    </source>
</evidence>
<dbReference type="AlphaFoldDB" id="A0A927YPC9"/>
<evidence type="ECO:0000259" key="6">
    <source>
        <dbReference type="Pfam" id="PF01869"/>
    </source>
</evidence>
<comment type="cofactor">
    <cofactor evidence="1">
        <name>[4Fe-4S] cluster</name>
        <dbReference type="ChEBI" id="CHEBI:49883"/>
    </cofactor>
</comment>
<accession>A0A927YPC9</accession>
<evidence type="ECO:0000313" key="8">
    <source>
        <dbReference type="Proteomes" id="UP000766246"/>
    </source>
</evidence>
<dbReference type="InterPro" id="IPR002731">
    <property type="entry name" value="ATPase_BadF"/>
</dbReference>
<keyword evidence="3" id="KW-0479">Metal-binding</keyword>
<reference evidence="7" key="1">
    <citation type="submission" date="2019-04" db="EMBL/GenBank/DDBJ databases">
        <title>Evolution of Biomass-Degrading Anaerobic Consortia Revealed by Metagenomics.</title>
        <authorList>
            <person name="Peng X."/>
        </authorList>
    </citation>
    <scope>NUCLEOTIDE SEQUENCE</scope>
    <source>
        <strain evidence="7">SIG311</strain>
    </source>
</reference>
<proteinExistence type="predicted"/>
<dbReference type="CDD" id="cd24036">
    <property type="entry name" value="ASKHA_NBD_BcrAD_BadFG_HgdC_HadI"/>
    <property type="match status" value="1"/>
</dbReference>